<proteinExistence type="predicted"/>
<dbReference type="EMBL" id="JAHLQF010000004">
    <property type="protein sequence ID" value="MBU5485736.1"/>
    <property type="molecule type" value="Genomic_DNA"/>
</dbReference>
<dbReference type="Proteomes" id="UP000726170">
    <property type="component" value="Unassembled WGS sequence"/>
</dbReference>
<dbReference type="PANTHER" id="PTHR34857:SF2">
    <property type="entry name" value="SLL0384 PROTEIN"/>
    <property type="match status" value="1"/>
</dbReference>
<gene>
    <name evidence="7" type="primary">cbiQ</name>
    <name evidence="7" type="ORF">KQI86_15555</name>
</gene>
<dbReference type="NCBIfam" id="TIGR02454">
    <property type="entry name" value="ECF_T_CbiQ"/>
    <property type="match status" value="1"/>
</dbReference>
<evidence type="ECO:0000313" key="8">
    <source>
        <dbReference type="Proteomes" id="UP000726170"/>
    </source>
</evidence>
<accession>A0ABS6EKJ8</accession>
<dbReference type="CDD" id="cd16914">
    <property type="entry name" value="EcfT"/>
    <property type="match status" value="1"/>
</dbReference>
<evidence type="ECO:0000313" key="7">
    <source>
        <dbReference type="EMBL" id="MBU5485736.1"/>
    </source>
</evidence>
<organism evidence="7 8">
    <name type="scientific">Clostridium mobile</name>
    <dbReference type="NCBI Taxonomy" id="2841512"/>
    <lineage>
        <taxon>Bacteria</taxon>
        <taxon>Bacillati</taxon>
        <taxon>Bacillota</taxon>
        <taxon>Clostridia</taxon>
        <taxon>Eubacteriales</taxon>
        <taxon>Clostridiaceae</taxon>
        <taxon>Clostridium</taxon>
    </lineage>
</organism>
<keyword evidence="2" id="KW-1003">Cell membrane</keyword>
<evidence type="ECO:0000256" key="3">
    <source>
        <dbReference type="ARBA" id="ARBA00022692"/>
    </source>
</evidence>
<feature type="transmembrane region" description="Helical" evidence="6">
    <location>
        <begin position="32"/>
        <end position="65"/>
    </location>
</feature>
<keyword evidence="5 6" id="KW-0472">Membrane</keyword>
<dbReference type="RefSeq" id="WP_216440310.1">
    <property type="nucleotide sequence ID" value="NZ_JAHLQF010000004.1"/>
</dbReference>
<dbReference type="PANTHER" id="PTHR34857">
    <property type="entry name" value="SLL0384 PROTEIN"/>
    <property type="match status" value="1"/>
</dbReference>
<keyword evidence="4 6" id="KW-1133">Transmembrane helix</keyword>
<sequence>MTLKSIPSIKNAIPTTTKDSWIHHWESRTKTISCIIMVFTLVFLKTPLLLILSFAILTAIVLSMGVSIKQIVIRVVCFLPFLLLMSLPIMIGGGIPPTQERKTLALLLIFKSLNALFIMFIMFFSQPVPALLNGLAHMKLPSSFISIIFLSWRYVFILSERLSQFYKSLKSRLFQPRFHKNSFKVYGEIMGGMLVKSIDTSEKVYRAMASRGFNGKMPTSKPKSITIIDILKSVLFISSVILLHIIEKWWF</sequence>
<evidence type="ECO:0000256" key="5">
    <source>
        <dbReference type="ARBA" id="ARBA00023136"/>
    </source>
</evidence>
<dbReference type="InterPro" id="IPR012809">
    <property type="entry name" value="ECF_CbiQ"/>
</dbReference>
<reference evidence="7 8" key="1">
    <citation type="submission" date="2021-06" db="EMBL/GenBank/DDBJ databases">
        <authorList>
            <person name="Sun Q."/>
            <person name="Li D."/>
        </authorList>
    </citation>
    <scope>NUCLEOTIDE SEQUENCE [LARGE SCALE GENOMIC DNA]</scope>
    <source>
        <strain evidence="7 8">MSJ-11</strain>
    </source>
</reference>
<evidence type="ECO:0000256" key="2">
    <source>
        <dbReference type="ARBA" id="ARBA00022475"/>
    </source>
</evidence>
<comment type="subcellular location">
    <subcellularLocation>
        <location evidence="1">Cell membrane</location>
        <topology evidence="1">Multi-pass membrane protein</topology>
    </subcellularLocation>
</comment>
<evidence type="ECO:0000256" key="1">
    <source>
        <dbReference type="ARBA" id="ARBA00004651"/>
    </source>
</evidence>
<name>A0ABS6EKJ8_9CLOT</name>
<keyword evidence="8" id="KW-1185">Reference proteome</keyword>
<feature type="transmembrane region" description="Helical" evidence="6">
    <location>
        <begin position="103"/>
        <end position="124"/>
    </location>
</feature>
<protein>
    <submittedName>
        <fullName evidence="7">Cobalt ECF transporter T component CbiQ</fullName>
    </submittedName>
</protein>
<dbReference type="InterPro" id="IPR003339">
    <property type="entry name" value="ABC/ECF_trnsptr_transmembrane"/>
</dbReference>
<comment type="caution">
    <text evidence="7">The sequence shown here is derived from an EMBL/GenBank/DDBJ whole genome shotgun (WGS) entry which is preliminary data.</text>
</comment>
<keyword evidence="3 6" id="KW-0812">Transmembrane</keyword>
<feature type="transmembrane region" description="Helical" evidence="6">
    <location>
        <begin position="71"/>
        <end position="91"/>
    </location>
</feature>
<feature type="transmembrane region" description="Helical" evidence="6">
    <location>
        <begin position="225"/>
        <end position="246"/>
    </location>
</feature>
<feature type="transmembrane region" description="Helical" evidence="6">
    <location>
        <begin position="144"/>
        <end position="162"/>
    </location>
</feature>
<evidence type="ECO:0000256" key="4">
    <source>
        <dbReference type="ARBA" id="ARBA00022989"/>
    </source>
</evidence>
<dbReference type="InterPro" id="IPR051611">
    <property type="entry name" value="ECF_transporter_component"/>
</dbReference>
<dbReference type="Pfam" id="PF02361">
    <property type="entry name" value="CbiQ"/>
    <property type="match status" value="1"/>
</dbReference>
<evidence type="ECO:0000256" key="6">
    <source>
        <dbReference type="SAM" id="Phobius"/>
    </source>
</evidence>